<evidence type="ECO:0000256" key="1">
    <source>
        <dbReference type="SAM" id="MobiDB-lite"/>
    </source>
</evidence>
<dbReference type="AlphaFoldDB" id="A0A7W8VG24"/>
<reference evidence="2 3" key="1">
    <citation type="submission" date="2020-08" db="EMBL/GenBank/DDBJ databases">
        <title>Sequencing the genomes of 1000 actinobacteria strains.</title>
        <authorList>
            <person name="Klenk H.-P."/>
        </authorList>
    </citation>
    <scope>NUCLEOTIDE SEQUENCE [LARGE SCALE GENOMIC DNA]</scope>
    <source>
        <strain evidence="2 3">DSM 44551</strain>
    </source>
</reference>
<sequence length="173" mass="18175">MFTASALKAAEAEFHRLVPAPLFLQDTDLEKAGVLSAGGLDLLAARDLLLAPGTGREAKDAVWRAVIARARWSGEWMVGAMGLAMPALSAAVRRCARGLSAEQAAEVESEVAAGFIAAVREINTGYASLSRAGFFRGSEPTLRCPMTPIPAGRSRPRTRPVGPGRSRRATCGG</sequence>
<dbReference type="EMBL" id="JACHDB010000001">
    <property type="protein sequence ID" value="MBB5435191.1"/>
    <property type="molecule type" value="Genomic_DNA"/>
</dbReference>
<name>A0A7W8VG24_9ACTN</name>
<dbReference type="RefSeq" id="WP_184396753.1">
    <property type="nucleotide sequence ID" value="NZ_JACHDB010000001.1"/>
</dbReference>
<comment type="caution">
    <text evidence="2">The sequence shown here is derived from an EMBL/GenBank/DDBJ whole genome shotgun (WGS) entry which is preliminary data.</text>
</comment>
<organism evidence="2 3">
    <name type="scientific">Nocardiopsis composta</name>
    <dbReference type="NCBI Taxonomy" id="157465"/>
    <lineage>
        <taxon>Bacteria</taxon>
        <taxon>Bacillati</taxon>
        <taxon>Actinomycetota</taxon>
        <taxon>Actinomycetes</taxon>
        <taxon>Streptosporangiales</taxon>
        <taxon>Nocardiopsidaceae</taxon>
        <taxon>Nocardiopsis</taxon>
    </lineage>
</organism>
<gene>
    <name evidence="2" type="ORF">HDA36_005275</name>
</gene>
<dbReference type="Proteomes" id="UP000572635">
    <property type="component" value="Unassembled WGS sequence"/>
</dbReference>
<proteinExistence type="predicted"/>
<evidence type="ECO:0000313" key="2">
    <source>
        <dbReference type="EMBL" id="MBB5435191.1"/>
    </source>
</evidence>
<feature type="region of interest" description="Disordered" evidence="1">
    <location>
        <begin position="148"/>
        <end position="173"/>
    </location>
</feature>
<protein>
    <submittedName>
        <fullName evidence="2">Uncharacterized protein</fullName>
    </submittedName>
</protein>
<evidence type="ECO:0000313" key="3">
    <source>
        <dbReference type="Proteomes" id="UP000572635"/>
    </source>
</evidence>
<accession>A0A7W8VG24</accession>
<keyword evidence="3" id="KW-1185">Reference proteome</keyword>